<organism evidence="10 11">
    <name type="scientific">Actinomadura monticuli</name>
    <dbReference type="NCBI Taxonomy" id="3097367"/>
    <lineage>
        <taxon>Bacteria</taxon>
        <taxon>Bacillati</taxon>
        <taxon>Actinomycetota</taxon>
        <taxon>Actinomycetes</taxon>
        <taxon>Streptosporangiales</taxon>
        <taxon>Thermomonosporaceae</taxon>
        <taxon>Actinomadura</taxon>
    </lineage>
</organism>
<dbReference type="Gene3D" id="2.40.37.10">
    <property type="entry name" value="Lyase, Ornithine Decarboxylase, Chain A, domain 1"/>
    <property type="match status" value="1"/>
</dbReference>
<dbReference type="Gene3D" id="3.20.20.10">
    <property type="entry name" value="Alanine racemase"/>
    <property type="match status" value="1"/>
</dbReference>
<dbReference type="InterPro" id="IPR022644">
    <property type="entry name" value="De-COase2_N"/>
</dbReference>
<evidence type="ECO:0000259" key="9">
    <source>
        <dbReference type="Pfam" id="PF02784"/>
    </source>
</evidence>
<comment type="pathway">
    <text evidence="6 8">Amino-acid biosynthesis; L-lysine biosynthesis via DAP pathway; L-lysine from DL-2,6-diaminopimelate: step 1/1.</text>
</comment>
<feature type="binding site" evidence="6">
    <location>
        <begin position="289"/>
        <end position="292"/>
    </location>
    <ligand>
        <name>pyridoxal 5'-phosphate</name>
        <dbReference type="ChEBI" id="CHEBI:597326"/>
    </ligand>
</feature>
<evidence type="ECO:0000256" key="1">
    <source>
        <dbReference type="ARBA" id="ARBA00001933"/>
    </source>
</evidence>
<dbReference type="PROSITE" id="PS00878">
    <property type="entry name" value="ODR_DC_2_1"/>
    <property type="match status" value="1"/>
</dbReference>
<comment type="similarity">
    <text evidence="6">Belongs to the Orn/Lys/Arg decarboxylase class-II family. LysA subfamily.</text>
</comment>
<dbReference type="EMBL" id="JAXCEI010000002">
    <property type="protein sequence ID" value="MFA1538080.1"/>
    <property type="molecule type" value="Genomic_DNA"/>
</dbReference>
<feature type="binding site" evidence="6">
    <location>
        <position position="329"/>
    </location>
    <ligand>
        <name>substrate</name>
    </ligand>
</feature>
<dbReference type="PRINTS" id="PR01181">
    <property type="entry name" value="DAPDCRBXLASE"/>
</dbReference>
<dbReference type="InterPro" id="IPR002986">
    <property type="entry name" value="DAP_deCOOHase_LysA"/>
</dbReference>
<comment type="caution">
    <text evidence="10">The sequence shown here is derived from an EMBL/GenBank/DDBJ whole genome shotgun (WGS) entry which is preliminary data.</text>
</comment>
<feature type="binding site" evidence="6">
    <location>
        <position position="247"/>
    </location>
    <ligand>
        <name>pyridoxal 5'-phosphate</name>
        <dbReference type="ChEBI" id="CHEBI:597326"/>
    </ligand>
</feature>
<dbReference type="InterPro" id="IPR022653">
    <property type="entry name" value="De-COase2_pyr-phos_BS"/>
</dbReference>
<dbReference type="SUPFAM" id="SSF50621">
    <property type="entry name" value="Alanine racemase C-terminal domain-like"/>
    <property type="match status" value="1"/>
</dbReference>
<dbReference type="InterPro" id="IPR029066">
    <property type="entry name" value="PLP-binding_barrel"/>
</dbReference>
<dbReference type="PRINTS" id="PR01179">
    <property type="entry name" value="ODADCRBXLASE"/>
</dbReference>
<comment type="caution">
    <text evidence="6">Lacks conserved residue(s) required for the propagation of feature annotation.</text>
</comment>
<evidence type="ECO:0000256" key="2">
    <source>
        <dbReference type="ARBA" id="ARBA00022793"/>
    </source>
</evidence>
<comment type="function">
    <text evidence="6">Specifically catalyzes the decarboxylation of meso-diaminopimelate (meso-DAP) to L-lysine.</text>
</comment>
<dbReference type="GO" id="GO:0008836">
    <property type="term" value="F:diaminopimelate decarboxylase activity"/>
    <property type="evidence" value="ECO:0007669"/>
    <property type="project" value="UniProtKB-EC"/>
</dbReference>
<comment type="catalytic activity">
    <reaction evidence="6 8">
        <text>meso-2,6-diaminopimelate + H(+) = L-lysine + CO2</text>
        <dbReference type="Rhea" id="RHEA:15101"/>
        <dbReference type="ChEBI" id="CHEBI:15378"/>
        <dbReference type="ChEBI" id="CHEBI:16526"/>
        <dbReference type="ChEBI" id="CHEBI:32551"/>
        <dbReference type="ChEBI" id="CHEBI:57791"/>
        <dbReference type="EC" id="4.1.1.20"/>
    </reaction>
</comment>
<keyword evidence="6" id="KW-0028">Amino-acid biosynthesis</keyword>
<dbReference type="InterPro" id="IPR000183">
    <property type="entry name" value="Orn/DAP/Arg_de-COase"/>
</dbReference>
<keyword evidence="4 6" id="KW-0457">Lysine biosynthesis</keyword>
<feature type="binding site" evidence="6">
    <location>
        <position position="390"/>
    </location>
    <ligand>
        <name>pyridoxal 5'-phosphate</name>
        <dbReference type="ChEBI" id="CHEBI:597326"/>
    </ligand>
</feature>
<evidence type="ECO:0000256" key="4">
    <source>
        <dbReference type="ARBA" id="ARBA00023154"/>
    </source>
</evidence>
<dbReference type="NCBIfam" id="TIGR01048">
    <property type="entry name" value="lysA"/>
    <property type="match status" value="1"/>
</dbReference>
<dbReference type="InterPro" id="IPR009006">
    <property type="entry name" value="Ala_racemase/Decarboxylase_C"/>
</dbReference>
<evidence type="ECO:0000313" key="11">
    <source>
        <dbReference type="Proteomes" id="UP001569963"/>
    </source>
</evidence>
<comment type="cofactor">
    <cofactor evidence="1 6 8">
        <name>pyridoxal 5'-phosphate</name>
        <dbReference type="ChEBI" id="CHEBI:597326"/>
    </cofactor>
</comment>
<feature type="binding site" evidence="6">
    <location>
        <position position="390"/>
    </location>
    <ligand>
        <name>substrate</name>
    </ligand>
</feature>
<evidence type="ECO:0000256" key="8">
    <source>
        <dbReference type="RuleBase" id="RU003738"/>
    </source>
</evidence>
<gene>
    <name evidence="6 10" type="primary">lysA</name>
    <name evidence="10" type="ORF">SM611_03990</name>
</gene>
<dbReference type="PANTHER" id="PTHR43727:SF2">
    <property type="entry name" value="GROUP IV DECARBOXYLASE"/>
    <property type="match status" value="1"/>
</dbReference>
<dbReference type="PANTHER" id="PTHR43727">
    <property type="entry name" value="DIAMINOPIMELATE DECARBOXYLASE"/>
    <property type="match status" value="1"/>
</dbReference>
<feature type="modified residue" description="N6-(pyridoxal phosphate)lysine" evidence="6">
    <location>
        <position position="71"/>
    </location>
</feature>
<sequence length="432" mass="45690">MRAAPALVPGPWPATARRDVQGVLLLGGVPVTALAERFGTPAYIVDESEFRARCAMFARAFDGFDIYYAGKSFLCKAIARIVAEAGLRLDVCGGGELAVALAAGFPPNRIVLHGNNKSAAELTRALTSGVGRIVIDSENEIELLSAIARRLGVRATVLLRVVAGVRTDTHPHNATGHEDQKFGLGRSAAGPAIARIRADDRFELAGLHTHLGSQIRTPAAYEAALTRLLDLRARAAPACPEINLGGGFAMAYTEPDTGIDLEDLARELQARADAHSRTRGLTVPRLAIEPGRSIAGPAGCTLYRVGTVKERPGLRTYVAVDGGLSDNIRPALLGADYTAALAGRCSTARGIRVRVVGRHCDAGDILVREGTLPADVRPGDLLAVPGTGAYCRSFSSNFNHSPRPPVVGVRSGRARVLVRGETEEDLLRLDLG</sequence>
<dbReference type="RefSeq" id="WP_371947425.1">
    <property type="nucleotide sequence ID" value="NZ_JAXCEI010000002.1"/>
</dbReference>
<dbReference type="SUPFAM" id="SSF51419">
    <property type="entry name" value="PLP-binding barrel"/>
    <property type="match status" value="1"/>
</dbReference>
<reference evidence="10 11" key="1">
    <citation type="submission" date="2023-11" db="EMBL/GenBank/DDBJ databases">
        <title>Actinomadura monticuli sp. nov., isolated from volcanic ash.</title>
        <authorList>
            <person name="Lee S.D."/>
            <person name="Yang H."/>
            <person name="Kim I.S."/>
        </authorList>
    </citation>
    <scope>NUCLEOTIDE SEQUENCE [LARGE SCALE GENOMIC DNA]</scope>
    <source>
        <strain evidence="10 11">DLS-62</strain>
    </source>
</reference>
<evidence type="ECO:0000256" key="7">
    <source>
        <dbReference type="NCBIfam" id="TIGR01048"/>
    </source>
</evidence>
<proteinExistence type="inferred from homology"/>
<feature type="domain" description="Orn/DAP/Arg decarboxylase 2 N-terminal" evidence="9">
    <location>
        <begin position="49"/>
        <end position="295"/>
    </location>
</feature>
<evidence type="ECO:0000313" key="10">
    <source>
        <dbReference type="EMBL" id="MFA1538080.1"/>
    </source>
</evidence>
<accession>A0ABV4Q5R0</accession>
<dbReference type="EC" id="4.1.1.20" evidence="6 7"/>
<protein>
    <recommendedName>
        <fullName evidence="6 7">Diaminopimelate decarboxylase</fullName>
        <shortName evidence="6">DAP decarboxylase</shortName>
        <shortName evidence="6">DAPDC</shortName>
        <ecNumber evidence="6 7">4.1.1.20</ecNumber>
    </recommendedName>
</protein>
<evidence type="ECO:0000256" key="6">
    <source>
        <dbReference type="HAMAP-Rule" id="MF_02120"/>
    </source>
</evidence>
<name>A0ABV4Q5R0_9ACTN</name>
<evidence type="ECO:0000256" key="3">
    <source>
        <dbReference type="ARBA" id="ARBA00022898"/>
    </source>
</evidence>
<dbReference type="Pfam" id="PF02784">
    <property type="entry name" value="Orn_Arg_deC_N"/>
    <property type="match status" value="1"/>
</dbReference>
<feature type="binding site" evidence="6">
    <location>
        <position position="292"/>
    </location>
    <ligand>
        <name>substrate</name>
    </ligand>
</feature>
<keyword evidence="5 6" id="KW-0456">Lyase</keyword>
<dbReference type="CDD" id="cd06828">
    <property type="entry name" value="PLPDE_III_DapDC"/>
    <property type="match status" value="1"/>
</dbReference>
<evidence type="ECO:0000256" key="5">
    <source>
        <dbReference type="ARBA" id="ARBA00023239"/>
    </source>
</evidence>
<dbReference type="HAMAP" id="MF_02120">
    <property type="entry name" value="LysA"/>
    <property type="match status" value="1"/>
</dbReference>
<keyword evidence="11" id="KW-1185">Reference proteome</keyword>
<keyword evidence="2 6" id="KW-0210">Decarboxylase</keyword>
<dbReference type="Proteomes" id="UP001569963">
    <property type="component" value="Unassembled WGS sequence"/>
</dbReference>
<comment type="subunit">
    <text evidence="6">Homodimer.</text>
</comment>
<keyword evidence="3 6" id="KW-0663">Pyridoxal phosphate</keyword>